<dbReference type="Proteomes" id="UP000326979">
    <property type="component" value="Unassembled WGS sequence"/>
</dbReference>
<dbReference type="OrthoDB" id="4315712at2"/>
<sequence length="233" mass="26348">MMPFKRSVDDLPGDPRRLTLEYHLSQHVSPEGDRDGLDEWTVSPRVERFKERTAGGVIGSMTLFRLRHDDRFSPFPWADAQTYDEDLFHLVLGLYDLGNGGYRQAFRDSVVSSDGDLLVLYDIRLDSAWRGFGLGPILASQAIWALADGCSAVTVATHISEYAGDERRSPTHEQWTRANEKITALWESIGFRRRANPLGHLLDPGTTEARDLRNEQRKKFDALADAYRAALRG</sequence>
<gene>
    <name evidence="1" type="ORF">FNH04_02995</name>
</gene>
<name>A0A5N8VYE3_9ACTN</name>
<evidence type="ECO:0000313" key="2">
    <source>
        <dbReference type="Proteomes" id="UP000326979"/>
    </source>
</evidence>
<reference evidence="1 2" key="1">
    <citation type="submission" date="2019-07" db="EMBL/GenBank/DDBJ databases">
        <title>New species of Amycolatopsis and Streptomyces.</title>
        <authorList>
            <person name="Duangmal K."/>
            <person name="Teo W.F.A."/>
            <person name="Lipun K."/>
        </authorList>
    </citation>
    <scope>NUCLEOTIDE SEQUENCE [LARGE SCALE GENOMIC DNA]</scope>
    <source>
        <strain evidence="1 2">TISTR 2346</strain>
    </source>
</reference>
<keyword evidence="2" id="KW-1185">Reference proteome</keyword>
<dbReference type="SUPFAM" id="SSF55729">
    <property type="entry name" value="Acyl-CoA N-acyltransferases (Nat)"/>
    <property type="match status" value="1"/>
</dbReference>
<accession>A0A5N8VYE3</accession>
<evidence type="ECO:0000313" key="1">
    <source>
        <dbReference type="EMBL" id="MPY38945.1"/>
    </source>
</evidence>
<dbReference type="EMBL" id="VJZE01000009">
    <property type="protein sequence ID" value="MPY38945.1"/>
    <property type="molecule type" value="Genomic_DNA"/>
</dbReference>
<protein>
    <submittedName>
        <fullName evidence="1">Uncharacterized protein</fullName>
    </submittedName>
</protein>
<dbReference type="RefSeq" id="WP_152780006.1">
    <property type="nucleotide sequence ID" value="NZ_BAABEQ010000060.1"/>
</dbReference>
<dbReference type="AlphaFoldDB" id="A0A5N8VYE3"/>
<comment type="caution">
    <text evidence="1">The sequence shown here is derived from an EMBL/GenBank/DDBJ whole genome shotgun (WGS) entry which is preliminary data.</text>
</comment>
<proteinExistence type="predicted"/>
<dbReference type="InterPro" id="IPR016181">
    <property type="entry name" value="Acyl_CoA_acyltransferase"/>
</dbReference>
<organism evidence="1 2">
    <name type="scientific">Streptomyces phyllanthi</name>
    <dbReference type="NCBI Taxonomy" id="1803180"/>
    <lineage>
        <taxon>Bacteria</taxon>
        <taxon>Bacillati</taxon>
        <taxon>Actinomycetota</taxon>
        <taxon>Actinomycetes</taxon>
        <taxon>Kitasatosporales</taxon>
        <taxon>Streptomycetaceae</taxon>
        <taxon>Streptomyces</taxon>
    </lineage>
</organism>